<evidence type="ECO:0000313" key="14">
    <source>
        <dbReference type="Proteomes" id="UP000823388"/>
    </source>
</evidence>
<dbReference type="PROSITE" id="PS50157">
    <property type="entry name" value="ZINC_FINGER_C2H2_2"/>
    <property type="match status" value="2"/>
</dbReference>
<evidence type="ECO:0000256" key="9">
    <source>
        <dbReference type="ARBA" id="ARBA00023452"/>
    </source>
</evidence>
<evidence type="ECO:0000256" key="3">
    <source>
        <dbReference type="ARBA" id="ARBA00022737"/>
    </source>
</evidence>
<evidence type="ECO:0000259" key="12">
    <source>
        <dbReference type="PROSITE" id="PS50157"/>
    </source>
</evidence>
<evidence type="ECO:0000256" key="7">
    <source>
        <dbReference type="ARBA" id="ARBA00023163"/>
    </source>
</evidence>
<dbReference type="FunFam" id="3.30.160.60:FF:000523">
    <property type="entry name" value="Zinc finger protein WIP2"/>
    <property type="match status" value="1"/>
</dbReference>
<feature type="region of interest" description="Disordered" evidence="11">
    <location>
        <begin position="72"/>
        <end position="124"/>
    </location>
</feature>
<dbReference type="InterPro" id="IPR036236">
    <property type="entry name" value="Znf_C2H2_sf"/>
</dbReference>
<protein>
    <recommendedName>
        <fullName evidence="12">C2H2-type domain-containing protein</fullName>
    </recommendedName>
</protein>
<dbReference type="GO" id="GO:0008270">
    <property type="term" value="F:zinc ion binding"/>
    <property type="evidence" value="ECO:0007669"/>
    <property type="project" value="UniProtKB-KW"/>
</dbReference>
<feature type="compositionally biased region" description="Basic and acidic residues" evidence="11">
    <location>
        <begin position="81"/>
        <end position="93"/>
    </location>
</feature>
<keyword evidence="6" id="KW-0805">Transcription regulation</keyword>
<dbReference type="AlphaFoldDB" id="A0A8T0VTK1"/>
<keyword evidence="2" id="KW-0479">Metal-binding</keyword>
<evidence type="ECO:0000256" key="2">
    <source>
        <dbReference type="ARBA" id="ARBA00022723"/>
    </source>
</evidence>
<dbReference type="InterPro" id="IPR013087">
    <property type="entry name" value="Znf_C2H2_type"/>
</dbReference>
<dbReference type="SUPFAM" id="SSF57667">
    <property type="entry name" value="beta-beta-alpha zinc fingers"/>
    <property type="match status" value="1"/>
</dbReference>
<evidence type="ECO:0000256" key="6">
    <source>
        <dbReference type="ARBA" id="ARBA00023015"/>
    </source>
</evidence>
<dbReference type="Pfam" id="PF22995">
    <property type="entry name" value="C2CH-3rd_BIRD-IDD"/>
    <property type="match status" value="1"/>
</dbReference>
<proteinExistence type="inferred from homology"/>
<organism evidence="13 14">
    <name type="scientific">Panicum virgatum</name>
    <name type="common">Blackwell switchgrass</name>
    <dbReference type="NCBI Taxonomy" id="38727"/>
    <lineage>
        <taxon>Eukaryota</taxon>
        <taxon>Viridiplantae</taxon>
        <taxon>Streptophyta</taxon>
        <taxon>Embryophyta</taxon>
        <taxon>Tracheophyta</taxon>
        <taxon>Spermatophyta</taxon>
        <taxon>Magnoliopsida</taxon>
        <taxon>Liliopsida</taxon>
        <taxon>Poales</taxon>
        <taxon>Poaceae</taxon>
        <taxon>PACMAD clade</taxon>
        <taxon>Panicoideae</taxon>
        <taxon>Panicodae</taxon>
        <taxon>Paniceae</taxon>
        <taxon>Panicinae</taxon>
        <taxon>Panicum</taxon>
        <taxon>Panicum sect. Hiantes</taxon>
    </lineage>
</organism>
<dbReference type="PANTHER" id="PTHR45878">
    <property type="entry name" value="ZINC FINGER PROTEIN WIP2"/>
    <property type="match status" value="1"/>
</dbReference>
<feature type="compositionally biased region" description="Acidic residues" evidence="11">
    <location>
        <begin position="94"/>
        <end position="107"/>
    </location>
</feature>
<keyword evidence="14" id="KW-1185">Reference proteome</keyword>
<dbReference type="PROSITE" id="PS00028">
    <property type="entry name" value="ZINC_FINGER_C2H2_1"/>
    <property type="match status" value="1"/>
</dbReference>
<reference evidence="13" key="1">
    <citation type="submission" date="2020-05" db="EMBL/GenBank/DDBJ databases">
        <title>WGS assembly of Panicum virgatum.</title>
        <authorList>
            <person name="Lovell J.T."/>
            <person name="Jenkins J."/>
            <person name="Shu S."/>
            <person name="Juenger T.E."/>
            <person name="Schmutz J."/>
        </authorList>
    </citation>
    <scope>NUCLEOTIDE SEQUENCE</scope>
    <source>
        <strain evidence="13">AP13</strain>
    </source>
</reference>
<keyword evidence="5" id="KW-0862">Zinc</keyword>
<dbReference type="InterPro" id="IPR059161">
    <property type="entry name" value="Znf-C2H2_STOP1/2_3rd"/>
</dbReference>
<gene>
    <name evidence="13" type="ORF">PVAP13_2NG386700</name>
</gene>
<dbReference type="Gene3D" id="3.30.160.60">
    <property type="entry name" value="Classic Zinc Finger"/>
    <property type="match status" value="2"/>
</dbReference>
<comment type="subcellular location">
    <subcellularLocation>
        <location evidence="1">Nucleus</location>
    </subcellularLocation>
</comment>
<feature type="region of interest" description="Disordered" evidence="11">
    <location>
        <begin position="161"/>
        <end position="216"/>
    </location>
</feature>
<comment type="caution">
    <text evidence="13">The sequence shown here is derived from an EMBL/GenBank/DDBJ whole genome shotgun (WGS) entry which is preliminary data.</text>
</comment>
<dbReference type="Proteomes" id="UP000823388">
    <property type="component" value="Chromosome 2N"/>
</dbReference>
<evidence type="ECO:0000256" key="10">
    <source>
        <dbReference type="PROSITE-ProRule" id="PRU00042"/>
    </source>
</evidence>
<dbReference type="FunFam" id="3.30.160.60:FF:001230">
    <property type="entry name" value="zinc finger protein WIP2-like"/>
    <property type="match status" value="1"/>
</dbReference>
<evidence type="ECO:0000256" key="4">
    <source>
        <dbReference type="ARBA" id="ARBA00022771"/>
    </source>
</evidence>
<dbReference type="Pfam" id="PF23115">
    <property type="entry name" value="zf-C2H2_STOP2_3rd"/>
    <property type="match status" value="1"/>
</dbReference>
<keyword evidence="8" id="KW-0539">Nucleus</keyword>
<dbReference type="GO" id="GO:0005634">
    <property type="term" value="C:nucleus"/>
    <property type="evidence" value="ECO:0007669"/>
    <property type="project" value="UniProtKB-SubCell"/>
</dbReference>
<comment type="similarity">
    <text evidence="9">Belongs to the WIP C2H2-type zinc-finger protein family.</text>
</comment>
<evidence type="ECO:0000256" key="8">
    <source>
        <dbReference type="ARBA" id="ARBA00023242"/>
    </source>
</evidence>
<keyword evidence="7" id="KW-0804">Transcription</keyword>
<name>A0A8T0VTK1_PANVG</name>
<evidence type="ECO:0000256" key="1">
    <source>
        <dbReference type="ARBA" id="ARBA00004123"/>
    </source>
</evidence>
<feature type="compositionally biased region" description="Pro residues" evidence="11">
    <location>
        <begin position="46"/>
        <end position="60"/>
    </location>
</feature>
<sequence length="411" mass="44020">MENPYTSFFKNHPHRHRYYYHPATPPAPAVTPAAYSSLPFFAAHLQPPPTHTPPAPPSPPLREALPLLSLAPAAASSSRGITREPGQRGRVAADSDEDGDDEEEEEGGPAASSNSGHGQQRVGGGLFADLNAKAAGDPMDVESGGSAAGDVIVALRIGLPTTSAGSADPIGARRRHEDGGAEEEEDDEGRNGRENGGGGEEEEEEGEAVAAPLGFPSTPIGRLNKGQYWIPTPSQILIGPTQFSCPVCFKTFNRYNNMQMHMWGHGSQYRKGPESLRGIQPTAMLRLPCYCCAPGCRNNIDHPRAKPLKDFRTLQTHYKRKHGLKPFLCRRCGKAFAVKGDWRTHEKNCGRLWYCLCGSEFKHKRSLKDHARAFGHGHGFVGGAGAGACGGDDDGAVSDVDHDGAAAAKSM</sequence>
<feature type="domain" description="C2H2-type" evidence="12">
    <location>
        <begin position="327"/>
        <end position="347"/>
    </location>
</feature>
<dbReference type="EMBL" id="CM029040">
    <property type="protein sequence ID" value="KAG2635793.1"/>
    <property type="molecule type" value="Genomic_DNA"/>
</dbReference>
<dbReference type="InterPro" id="IPR055187">
    <property type="entry name" value="C2CH-3rd_BIRD-IDD"/>
</dbReference>
<accession>A0A8T0VTK1</accession>
<evidence type="ECO:0000256" key="11">
    <source>
        <dbReference type="SAM" id="MobiDB-lite"/>
    </source>
</evidence>
<keyword evidence="4 10" id="KW-0863">Zinc-finger</keyword>
<dbReference type="PANTHER" id="PTHR45878:SF36">
    <property type="entry name" value="ZINC FINGER PROTEIN"/>
    <property type="match status" value="1"/>
</dbReference>
<dbReference type="GO" id="GO:0003700">
    <property type="term" value="F:DNA-binding transcription factor activity"/>
    <property type="evidence" value="ECO:0007669"/>
    <property type="project" value="InterPro"/>
</dbReference>
<evidence type="ECO:0000313" key="13">
    <source>
        <dbReference type="EMBL" id="KAG2635793.1"/>
    </source>
</evidence>
<keyword evidence="3" id="KW-0677">Repeat</keyword>
<feature type="region of interest" description="Disordered" evidence="11">
    <location>
        <begin position="44"/>
        <end position="63"/>
    </location>
</feature>
<dbReference type="OrthoDB" id="6077919at2759"/>
<evidence type="ECO:0000256" key="5">
    <source>
        <dbReference type="ARBA" id="ARBA00022833"/>
    </source>
</evidence>
<feature type="domain" description="C2H2-type" evidence="12">
    <location>
        <begin position="243"/>
        <end position="270"/>
    </location>
</feature>
<dbReference type="InterPro" id="IPR043584">
    <property type="entry name" value="WIP1/2/3/4/5/6"/>
</dbReference>